<proteinExistence type="predicted"/>
<reference evidence="1" key="1">
    <citation type="submission" date="2020-03" db="EMBL/GenBank/DDBJ databases">
        <title>The deep terrestrial virosphere.</title>
        <authorList>
            <person name="Holmfeldt K."/>
            <person name="Nilsson E."/>
            <person name="Simone D."/>
            <person name="Lopez-Fernandez M."/>
            <person name="Wu X."/>
            <person name="de Brujin I."/>
            <person name="Lundin D."/>
            <person name="Andersson A."/>
            <person name="Bertilsson S."/>
            <person name="Dopson M."/>
        </authorList>
    </citation>
    <scope>NUCLEOTIDE SEQUENCE</scope>
    <source>
        <strain evidence="1">TM448B04891</strain>
    </source>
</reference>
<evidence type="ECO:0000313" key="1">
    <source>
        <dbReference type="EMBL" id="QJI03678.1"/>
    </source>
</evidence>
<dbReference type="AlphaFoldDB" id="A0A6M3Y337"/>
<sequence>MTTPAHDPLTCQCDNCRLDRVDFELTVDVFLDKTSLLVDVIVEAVLAERPHALTPTEVTWFTAYCDQRFRYFHATNPRWRKWLENGDWKIDPRAQCKVWIRHWLAAYVLAPAGYQERYASCPAWA</sequence>
<accession>A0A6M3Y337</accession>
<dbReference type="EMBL" id="MT145109">
    <property type="protein sequence ID" value="QJI03678.1"/>
    <property type="molecule type" value="Genomic_DNA"/>
</dbReference>
<name>A0A6M3Y337_9ZZZZ</name>
<gene>
    <name evidence="1" type="ORF">TM448B04891_0008</name>
</gene>
<protein>
    <submittedName>
        <fullName evidence="1">Uncharacterized protein</fullName>
    </submittedName>
</protein>
<organism evidence="1">
    <name type="scientific">viral metagenome</name>
    <dbReference type="NCBI Taxonomy" id="1070528"/>
    <lineage>
        <taxon>unclassified sequences</taxon>
        <taxon>metagenomes</taxon>
        <taxon>organismal metagenomes</taxon>
    </lineage>
</organism>